<dbReference type="InterPro" id="IPR036097">
    <property type="entry name" value="HisK_dim/P_sf"/>
</dbReference>
<proteinExistence type="predicted"/>
<dbReference type="InterPro" id="IPR003661">
    <property type="entry name" value="HisK_dim/P_dom"/>
</dbReference>
<dbReference type="Pfam" id="PF02518">
    <property type="entry name" value="HATPase_c"/>
    <property type="match status" value="1"/>
</dbReference>
<accession>A0A6G8QEU4</accession>
<keyword evidence="9" id="KW-0902">Two-component regulatory system</keyword>
<gene>
    <name evidence="13" type="ORF">GBA63_21435</name>
</gene>
<organism evidence="13 14">
    <name type="scientific">Rubrobacter tropicus</name>
    <dbReference type="NCBI Taxonomy" id="2653851"/>
    <lineage>
        <taxon>Bacteria</taxon>
        <taxon>Bacillati</taxon>
        <taxon>Actinomycetota</taxon>
        <taxon>Rubrobacteria</taxon>
        <taxon>Rubrobacterales</taxon>
        <taxon>Rubrobacteraceae</taxon>
        <taxon>Rubrobacter</taxon>
    </lineage>
</organism>
<dbReference type="SUPFAM" id="SSF47384">
    <property type="entry name" value="Homodimeric domain of signal transducing histidine kinase"/>
    <property type="match status" value="1"/>
</dbReference>
<dbReference type="GO" id="GO:0000155">
    <property type="term" value="F:phosphorelay sensor kinase activity"/>
    <property type="evidence" value="ECO:0007669"/>
    <property type="project" value="InterPro"/>
</dbReference>
<comment type="subcellular location">
    <subcellularLocation>
        <location evidence="2">Cell membrane</location>
    </subcellularLocation>
</comment>
<dbReference type="CDD" id="cd00075">
    <property type="entry name" value="HATPase"/>
    <property type="match status" value="1"/>
</dbReference>
<dbReference type="PROSITE" id="PS50109">
    <property type="entry name" value="HIS_KIN"/>
    <property type="match status" value="1"/>
</dbReference>
<evidence type="ECO:0000256" key="10">
    <source>
        <dbReference type="ARBA" id="ARBA00023136"/>
    </source>
</evidence>
<evidence type="ECO:0000256" key="5">
    <source>
        <dbReference type="ARBA" id="ARBA00022679"/>
    </source>
</evidence>
<dbReference type="PANTHER" id="PTHR45436:SF5">
    <property type="entry name" value="SENSOR HISTIDINE KINASE TRCS"/>
    <property type="match status" value="1"/>
</dbReference>
<dbReference type="SUPFAM" id="SSF55874">
    <property type="entry name" value="ATPase domain of HSP90 chaperone/DNA topoisomerase II/histidine kinase"/>
    <property type="match status" value="1"/>
</dbReference>
<evidence type="ECO:0000256" key="4">
    <source>
        <dbReference type="ARBA" id="ARBA00022553"/>
    </source>
</evidence>
<evidence type="ECO:0000259" key="12">
    <source>
        <dbReference type="PROSITE" id="PS50109"/>
    </source>
</evidence>
<dbReference type="EMBL" id="CP045119">
    <property type="protein sequence ID" value="QIN84921.1"/>
    <property type="molecule type" value="Genomic_DNA"/>
</dbReference>
<protein>
    <recommendedName>
        <fullName evidence="3">histidine kinase</fullName>
        <ecNumber evidence="3">2.7.13.3</ecNumber>
    </recommendedName>
</protein>
<feature type="transmembrane region" description="Helical" evidence="11">
    <location>
        <begin position="12"/>
        <end position="36"/>
    </location>
</feature>
<dbReference type="PRINTS" id="PR00344">
    <property type="entry name" value="BCTRLSENSOR"/>
</dbReference>
<dbReference type="SMART" id="SM00387">
    <property type="entry name" value="HATPase_c"/>
    <property type="match status" value="1"/>
</dbReference>
<keyword evidence="14" id="KW-1185">Reference proteome</keyword>
<keyword evidence="7" id="KW-0418">Kinase</keyword>
<keyword evidence="4" id="KW-0597">Phosphoprotein</keyword>
<keyword evidence="8 11" id="KW-1133">Transmembrane helix</keyword>
<evidence type="ECO:0000256" key="1">
    <source>
        <dbReference type="ARBA" id="ARBA00000085"/>
    </source>
</evidence>
<dbReference type="AlphaFoldDB" id="A0A6G8QEU4"/>
<dbReference type="PANTHER" id="PTHR45436">
    <property type="entry name" value="SENSOR HISTIDINE KINASE YKOH"/>
    <property type="match status" value="1"/>
</dbReference>
<dbReference type="GO" id="GO:0005886">
    <property type="term" value="C:plasma membrane"/>
    <property type="evidence" value="ECO:0007669"/>
    <property type="project" value="UniProtKB-SubCell"/>
</dbReference>
<evidence type="ECO:0000256" key="9">
    <source>
        <dbReference type="ARBA" id="ARBA00023012"/>
    </source>
</evidence>
<evidence type="ECO:0000256" key="11">
    <source>
        <dbReference type="SAM" id="Phobius"/>
    </source>
</evidence>
<evidence type="ECO:0000313" key="14">
    <source>
        <dbReference type="Proteomes" id="UP000501452"/>
    </source>
</evidence>
<dbReference type="FunFam" id="3.30.565.10:FF:000006">
    <property type="entry name" value="Sensor histidine kinase WalK"/>
    <property type="match status" value="1"/>
</dbReference>
<evidence type="ECO:0000256" key="7">
    <source>
        <dbReference type="ARBA" id="ARBA00022777"/>
    </source>
</evidence>
<dbReference type="Pfam" id="PF00512">
    <property type="entry name" value="HisKA"/>
    <property type="match status" value="1"/>
</dbReference>
<reference evidence="13 14" key="1">
    <citation type="submission" date="2019-10" db="EMBL/GenBank/DDBJ databases">
        <title>Rubrobacter sp nov SCSIO 52090 isolated from a deep-sea sediment in the South China Sea.</title>
        <authorList>
            <person name="Chen R.W."/>
        </authorList>
    </citation>
    <scope>NUCLEOTIDE SEQUENCE [LARGE SCALE GENOMIC DNA]</scope>
    <source>
        <strain evidence="13 14">SCSIO 52909</strain>
    </source>
</reference>
<name>A0A6G8QEU4_9ACTN</name>
<dbReference type="Proteomes" id="UP000501452">
    <property type="component" value="Chromosome"/>
</dbReference>
<feature type="domain" description="Histidine kinase" evidence="12">
    <location>
        <begin position="194"/>
        <end position="408"/>
    </location>
</feature>
<comment type="catalytic activity">
    <reaction evidence="1">
        <text>ATP + protein L-histidine = ADP + protein N-phospho-L-histidine.</text>
        <dbReference type="EC" id="2.7.13.3"/>
    </reaction>
</comment>
<dbReference type="InterPro" id="IPR005467">
    <property type="entry name" value="His_kinase_dom"/>
</dbReference>
<dbReference type="InterPro" id="IPR036890">
    <property type="entry name" value="HATPase_C_sf"/>
</dbReference>
<dbReference type="Gene3D" id="1.10.287.130">
    <property type="match status" value="1"/>
</dbReference>
<evidence type="ECO:0000256" key="2">
    <source>
        <dbReference type="ARBA" id="ARBA00004236"/>
    </source>
</evidence>
<sequence length="409" mass="43727">MFGRSRVRLTLGYVGILAFILLLFAAVVVAGFRYAVAELQDRQLVSEAESRVAIVSGGGSVYGGGSNEFGWSVVGPDGRPLGRTSTSSDFGLPRPDLARRAAREGTLRNTIERQDDYVRVVSLPVKRAGEVVAVVQVAQSRRVVDEAVRKFVSILAPIGVVALALAAVGGLFMSGRAMRPIREAFDKQRAFVADASHELKTPLTLIRADAEVIARGNNSPDDRDLLENLLLETDRMDGVLSDLLVLARLDAGKLPVDKETFDLAEILADGADRFAAKADVEGVGFEVETSGKLPVRGDRERTRQILAALLDNAVRHTPPGGSVTIAGRREGDRVVATVEDSGPGIPREHLSRVFDRFYRSGAARARRSGTGLGLAIARDFARAQGGDLTAGNSERAGAIFSLSLPSTSR</sequence>
<dbReference type="InterPro" id="IPR004358">
    <property type="entry name" value="Sig_transdc_His_kin-like_C"/>
</dbReference>
<keyword evidence="6 11" id="KW-0812">Transmembrane</keyword>
<evidence type="ECO:0000256" key="6">
    <source>
        <dbReference type="ARBA" id="ARBA00022692"/>
    </source>
</evidence>
<dbReference type="InterPro" id="IPR003594">
    <property type="entry name" value="HATPase_dom"/>
</dbReference>
<feature type="transmembrane region" description="Helical" evidence="11">
    <location>
        <begin position="151"/>
        <end position="172"/>
    </location>
</feature>
<dbReference type="SMART" id="SM00388">
    <property type="entry name" value="HisKA"/>
    <property type="match status" value="1"/>
</dbReference>
<dbReference type="CDD" id="cd00082">
    <property type="entry name" value="HisKA"/>
    <property type="match status" value="1"/>
</dbReference>
<dbReference type="Gene3D" id="3.30.565.10">
    <property type="entry name" value="Histidine kinase-like ATPase, C-terminal domain"/>
    <property type="match status" value="1"/>
</dbReference>
<evidence type="ECO:0000313" key="13">
    <source>
        <dbReference type="EMBL" id="QIN84921.1"/>
    </source>
</evidence>
<dbReference type="InterPro" id="IPR050428">
    <property type="entry name" value="TCS_sensor_his_kinase"/>
</dbReference>
<evidence type="ECO:0000256" key="8">
    <source>
        <dbReference type="ARBA" id="ARBA00022989"/>
    </source>
</evidence>
<dbReference type="KEGG" id="rub:GBA63_21435"/>
<keyword evidence="10 11" id="KW-0472">Membrane</keyword>
<dbReference type="EC" id="2.7.13.3" evidence="3"/>
<keyword evidence="5" id="KW-0808">Transferase</keyword>
<evidence type="ECO:0000256" key="3">
    <source>
        <dbReference type="ARBA" id="ARBA00012438"/>
    </source>
</evidence>
<dbReference type="RefSeq" id="WP_166179587.1">
    <property type="nucleotide sequence ID" value="NZ_CP045119.1"/>
</dbReference>